<protein>
    <submittedName>
        <fullName evidence="2">Uncharacterized protein</fullName>
    </submittedName>
</protein>
<proteinExistence type="predicted"/>
<feature type="non-terminal residue" evidence="2">
    <location>
        <position position="94"/>
    </location>
</feature>
<reference evidence="2 3" key="1">
    <citation type="submission" date="2015-03" db="EMBL/GenBank/DDBJ databases">
        <title>Draft genome of the nematode, Opisthorchis viverrini.</title>
        <authorList>
            <person name="Mitreva M."/>
        </authorList>
    </citation>
    <scope>NUCLEOTIDE SEQUENCE [LARGE SCALE GENOMIC DNA]</scope>
    <source>
        <strain evidence="2">Khon Kaen</strain>
    </source>
</reference>
<name>A0A1S8WPE3_OPIVI</name>
<feature type="region of interest" description="Disordered" evidence="1">
    <location>
        <begin position="1"/>
        <end position="20"/>
    </location>
</feature>
<feature type="compositionally biased region" description="Polar residues" evidence="1">
    <location>
        <begin position="48"/>
        <end position="57"/>
    </location>
</feature>
<keyword evidence="3" id="KW-1185">Reference proteome</keyword>
<evidence type="ECO:0000256" key="1">
    <source>
        <dbReference type="SAM" id="MobiDB-lite"/>
    </source>
</evidence>
<feature type="compositionally biased region" description="Basic and acidic residues" evidence="1">
    <location>
        <begin position="59"/>
        <end position="68"/>
    </location>
</feature>
<evidence type="ECO:0000313" key="3">
    <source>
        <dbReference type="Proteomes" id="UP000243686"/>
    </source>
</evidence>
<dbReference type="AlphaFoldDB" id="A0A1S8WPE3"/>
<gene>
    <name evidence="2" type="ORF">X801_07830</name>
</gene>
<accession>A0A1S8WPE3</accession>
<feature type="region of interest" description="Disordered" evidence="1">
    <location>
        <begin position="45"/>
        <end position="75"/>
    </location>
</feature>
<sequence length="94" mass="10080">MALSSDHLSEMVVGPPSRSTSTAILDGALDGATQNLIGVQAVTKHRSNQQSVGQLGQDQLRKTSRDAKSSSYIRPKRQGLDSIGLDFMRLNGAR</sequence>
<dbReference type="Proteomes" id="UP000243686">
    <property type="component" value="Unassembled WGS sequence"/>
</dbReference>
<evidence type="ECO:0000313" key="2">
    <source>
        <dbReference type="EMBL" id="OON16358.1"/>
    </source>
</evidence>
<organism evidence="2 3">
    <name type="scientific">Opisthorchis viverrini</name>
    <name type="common">Southeast Asian liver fluke</name>
    <dbReference type="NCBI Taxonomy" id="6198"/>
    <lineage>
        <taxon>Eukaryota</taxon>
        <taxon>Metazoa</taxon>
        <taxon>Spiralia</taxon>
        <taxon>Lophotrochozoa</taxon>
        <taxon>Platyhelminthes</taxon>
        <taxon>Trematoda</taxon>
        <taxon>Digenea</taxon>
        <taxon>Opisthorchiida</taxon>
        <taxon>Opisthorchiata</taxon>
        <taxon>Opisthorchiidae</taxon>
        <taxon>Opisthorchis</taxon>
    </lineage>
</organism>
<dbReference type="EMBL" id="KV897744">
    <property type="protein sequence ID" value="OON16358.1"/>
    <property type="molecule type" value="Genomic_DNA"/>
</dbReference>